<evidence type="ECO:0000256" key="4">
    <source>
        <dbReference type="ARBA" id="ARBA00022771"/>
    </source>
</evidence>
<keyword evidence="5" id="KW-0862">Zinc</keyword>
<organism evidence="14 15">
    <name type="scientific">Candidatus Doudnabacteria bacterium CG10_big_fil_rev_8_21_14_0_10_41_10</name>
    <dbReference type="NCBI Taxonomy" id="1974551"/>
    <lineage>
        <taxon>Bacteria</taxon>
        <taxon>Candidatus Doudnaibacteriota</taxon>
    </lineage>
</organism>
<keyword evidence="7 10" id="KW-0799">Topoisomerase</keyword>
<evidence type="ECO:0000256" key="5">
    <source>
        <dbReference type="ARBA" id="ARBA00022833"/>
    </source>
</evidence>
<dbReference type="Proteomes" id="UP000230557">
    <property type="component" value="Unassembled WGS sequence"/>
</dbReference>
<dbReference type="NCBIfam" id="TIGR01051">
    <property type="entry name" value="topA_bact"/>
    <property type="match status" value="1"/>
</dbReference>
<dbReference type="Gene3D" id="3.30.65.10">
    <property type="entry name" value="Bacterial Topoisomerase I, domain 1"/>
    <property type="match status" value="2"/>
</dbReference>
<feature type="site" description="Interaction with DNA" evidence="10">
    <location>
        <position position="33"/>
    </location>
</feature>
<comment type="function">
    <text evidence="10">Releases the supercoiling and torsional tension of DNA, which is introduced during the DNA replication and transcription, by transiently cleaving and rejoining one strand of the DNA duplex. Introduces a single-strand break via transesterification at a target site in duplex DNA. The scissile phosphodiester is attacked by the catalytic tyrosine of the enzyme, resulting in the formation of a DNA-(5'-phosphotyrosyl)-enzyme intermediate and the expulsion of a 3'-OH DNA strand. The free DNA strand then undergoes passage around the unbroken strand, thus removing DNA supercoils. Finally, in the religation step, the DNA 3'-OH attacks the covalent intermediate to expel the active-site tyrosine and restore the DNA phosphodiester backbone.</text>
</comment>
<feature type="active site" description="O-(5'-phospho-DNA)-tyrosine intermediate" evidence="10">
    <location>
        <position position="304"/>
    </location>
</feature>
<dbReference type="InterPro" id="IPR028612">
    <property type="entry name" value="Topoisom_1_IA"/>
</dbReference>
<dbReference type="InterPro" id="IPR023405">
    <property type="entry name" value="Topo_IA_core_domain"/>
</dbReference>
<sequence length="773" mass="88598">MSKKLVIVESPTKARTISRFLGSDFDVTSSMGHIRDLPKSKLGVDEKKNFLPTYEIPVRAKKTVAELKKKTKSSSEVILATDEDREGEAIAWHLMKALDLKSKNTKRIVFHEITKSAIQEALKSPRELDMNLVDAQQARRILDRLVGYKLSPFLWKKIMRGLSAGRVQSVTVRLIVEREKEINKFKPQEYWQIIARLKPEKNSGVEFEAALSSIDGKTLKKLDIKSGEEAKKILTELDNATYHVSNVEKREVKRNPAAPFTTSTLQQECARRFGYSAKQTMMLAQQLYEGFEVGEDGHTGLITYMRTDSVNLAEQALGQINAEVKNLYGQEYALSEPRRYKTKSKGAQEAHEAIRPTDVSRRPENIEKYLDPKQYRVYDLIWKRTLASQMKEALFDQTTILIYAETKSTPTYVFKATGRVIKFEGFIKVYEEGKDDNGKEEDLTGRLPELIKDESLKLLELKPNQSFTEPPPRFNDATLIKALEEHGIGRPSTYAPIITTILTRKYVEKKEKRFYPTEIGIAVNKMLSEHFPKIVDIKFTAKMEELLDGVAEGKTKWQPVIEEFYTPFKKNLKEKTDSVDRVVEKTDIKCKTCGKPMVVKYGRFGKFLNCSDYPNCKTTDQLPEEKVKEDELKEKTKGELCPICGKEMNVRRGRFGYFLGCPDYPACKGISKIWNKTGFKCPNCRAKRDAEPSRDTPLGDIAEKKSRGRGKPFYACTRYPECEFLMNTRPQNENELNKAYETWKNKPEKKQRSAQKNLPHSVRRRRTTTGAGK</sequence>
<dbReference type="PROSITE" id="PS00396">
    <property type="entry name" value="TOPO_IA_1"/>
    <property type="match status" value="1"/>
</dbReference>
<dbReference type="HAMAP" id="MF_00952">
    <property type="entry name" value="Topoisom_1_prok"/>
    <property type="match status" value="1"/>
</dbReference>
<reference evidence="15" key="1">
    <citation type="submission" date="2017-09" db="EMBL/GenBank/DDBJ databases">
        <title>Depth-based differentiation of microbial function through sediment-hosted aquifers and enrichment of novel symbionts in the deep terrestrial subsurface.</title>
        <authorList>
            <person name="Probst A.J."/>
            <person name="Ladd B."/>
            <person name="Jarett J.K."/>
            <person name="Geller-Mcgrath D.E."/>
            <person name="Sieber C.M.K."/>
            <person name="Emerson J.B."/>
            <person name="Anantharaman K."/>
            <person name="Thomas B.C."/>
            <person name="Malmstrom R."/>
            <person name="Stieglmeier M."/>
            <person name="Klingl A."/>
            <person name="Woyke T."/>
            <person name="Ryan C.M."/>
            <person name="Banfield J.F."/>
        </authorList>
    </citation>
    <scope>NUCLEOTIDE SEQUENCE [LARGE SCALE GENOMIC DNA]</scope>
</reference>
<dbReference type="Gene3D" id="2.70.20.10">
    <property type="entry name" value="Topoisomerase I, domain 3"/>
    <property type="match status" value="1"/>
</dbReference>
<comment type="catalytic activity">
    <reaction evidence="1 10">
        <text>ATP-independent breakage of single-stranded DNA, followed by passage and rejoining.</text>
        <dbReference type="EC" id="5.6.2.1"/>
    </reaction>
</comment>
<evidence type="ECO:0000259" key="12">
    <source>
        <dbReference type="PROSITE" id="PS50880"/>
    </source>
</evidence>
<dbReference type="AlphaFoldDB" id="A0A2H0VCX3"/>
<feature type="site" description="Interaction with DNA" evidence="10">
    <location>
        <position position="148"/>
    </location>
</feature>
<keyword evidence="6" id="KW-0460">Magnesium</keyword>
<protein>
    <recommendedName>
        <fullName evidence="10">DNA topoisomerase 1</fullName>
        <ecNumber evidence="10">5.6.2.1</ecNumber>
    </recommendedName>
    <alternativeName>
        <fullName evidence="10">DNA topoisomerase I</fullName>
    </alternativeName>
</protein>
<feature type="site" description="Interaction with DNA" evidence="10">
    <location>
        <position position="140"/>
    </location>
</feature>
<feature type="site" description="Interaction with DNA" evidence="10">
    <location>
        <position position="139"/>
    </location>
</feature>
<dbReference type="InterPro" id="IPR023406">
    <property type="entry name" value="Topo_IA_AS"/>
</dbReference>
<dbReference type="Pfam" id="PF01131">
    <property type="entry name" value="Topoisom_bac"/>
    <property type="match status" value="1"/>
</dbReference>
<dbReference type="PROSITE" id="PS52039">
    <property type="entry name" value="TOPO_IA_2"/>
    <property type="match status" value="1"/>
</dbReference>
<proteinExistence type="inferred from homology"/>
<dbReference type="InterPro" id="IPR013825">
    <property type="entry name" value="Topo_IA_cen_sub2"/>
</dbReference>
<dbReference type="InterPro" id="IPR003602">
    <property type="entry name" value="Topo_IA_DNA-bd_dom"/>
</dbReference>
<dbReference type="SMART" id="SM00436">
    <property type="entry name" value="TOP1Bc"/>
    <property type="match status" value="1"/>
</dbReference>
<dbReference type="SUPFAM" id="SSF56712">
    <property type="entry name" value="Prokaryotic type I DNA topoisomerase"/>
    <property type="match status" value="1"/>
</dbReference>
<dbReference type="InterPro" id="IPR006171">
    <property type="entry name" value="TOPRIM_dom"/>
</dbReference>
<evidence type="ECO:0000256" key="3">
    <source>
        <dbReference type="ARBA" id="ARBA00022723"/>
    </source>
</evidence>
<feature type="region of interest" description="Disordered" evidence="11">
    <location>
        <begin position="339"/>
        <end position="359"/>
    </location>
</feature>
<feature type="site" description="Interaction with DNA" evidence="10">
    <location>
        <position position="306"/>
    </location>
</feature>
<dbReference type="Pfam" id="PF01396">
    <property type="entry name" value="Zn_ribbon_Top1"/>
    <property type="match status" value="3"/>
</dbReference>
<evidence type="ECO:0000256" key="6">
    <source>
        <dbReference type="ARBA" id="ARBA00022842"/>
    </source>
</evidence>
<dbReference type="InterPro" id="IPR003601">
    <property type="entry name" value="Topo_IA_2"/>
</dbReference>
<feature type="compositionally biased region" description="Basic and acidic residues" evidence="11">
    <location>
        <begin position="346"/>
        <end position="359"/>
    </location>
</feature>
<keyword evidence="8 10" id="KW-0238">DNA-binding</keyword>
<evidence type="ECO:0000256" key="10">
    <source>
        <dbReference type="HAMAP-Rule" id="MF_00952"/>
    </source>
</evidence>
<feature type="region of interest" description="Interaction with DNA" evidence="10">
    <location>
        <begin position="163"/>
        <end position="168"/>
    </location>
</feature>
<feature type="site" description="Interaction with DNA" evidence="10">
    <location>
        <position position="155"/>
    </location>
</feature>
<dbReference type="InterPro" id="IPR000380">
    <property type="entry name" value="Topo_IA"/>
</dbReference>
<dbReference type="EC" id="5.6.2.1" evidence="10"/>
<feature type="site" description="Interaction with DNA" evidence="10">
    <location>
        <position position="504"/>
    </location>
</feature>
<keyword evidence="4" id="KW-0863">Zinc-finger</keyword>
<evidence type="ECO:0000256" key="11">
    <source>
        <dbReference type="SAM" id="MobiDB-lite"/>
    </source>
</evidence>
<evidence type="ECO:0000313" key="15">
    <source>
        <dbReference type="Proteomes" id="UP000230557"/>
    </source>
</evidence>
<dbReference type="GO" id="GO:0006265">
    <property type="term" value="P:DNA topological change"/>
    <property type="evidence" value="ECO:0007669"/>
    <property type="project" value="UniProtKB-UniRule"/>
</dbReference>
<comment type="subunit">
    <text evidence="10">Monomer.</text>
</comment>
<dbReference type="CDD" id="cd00186">
    <property type="entry name" value="TOP1Ac"/>
    <property type="match status" value="1"/>
</dbReference>
<feature type="compositionally biased region" description="Basic and acidic residues" evidence="11">
    <location>
        <begin position="736"/>
        <end position="751"/>
    </location>
</feature>
<evidence type="ECO:0000256" key="1">
    <source>
        <dbReference type="ARBA" id="ARBA00000213"/>
    </source>
</evidence>
<dbReference type="PROSITE" id="PS50880">
    <property type="entry name" value="TOPRIM"/>
    <property type="match status" value="1"/>
</dbReference>
<keyword evidence="9 10" id="KW-0413">Isomerase</keyword>
<evidence type="ECO:0000256" key="2">
    <source>
        <dbReference type="ARBA" id="ARBA00009446"/>
    </source>
</evidence>
<dbReference type="Gene3D" id="3.40.50.140">
    <property type="match status" value="1"/>
</dbReference>
<dbReference type="PANTHER" id="PTHR42785">
    <property type="entry name" value="DNA TOPOISOMERASE, TYPE IA, CORE"/>
    <property type="match status" value="1"/>
</dbReference>
<dbReference type="GO" id="GO:0008270">
    <property type="term" value="F:zinc ion binding"/>
    <property type="evidence" value="ECO:0007669"/>
    <property type="project" value="UniProtKB-KW"/>
</dbReference>
<accession>A0A2H0VCX3</accession>
<dbReference type="InterPro" id="IPR013826">
    <property type="entry name" value="Topo_IA_cen_sub3"/>
</dbReference>
<keyword evidence="3" id="KW-0479">Metal-binding</keyword>
<dbReference type="InterPro" id="IPR005733">
    <property type="entry name" value="TopoI_bac-type"/>
</dbReference>
<dbReference type="SUPFAM" id="SSF57783">
    <property type="entry name" value="Zinc beta-ribbon"/>
    <property type="match status" value="2"/>
</dbReference>
<dbReference type="SMART" id="SM00493">
    <property type="entry name" value="TOPRIM"/>
    <property type="match status" value="1"/>
</dbReference>
<evidence type="ECO:0000256" key="8">
    <source>
        <dbReference type="ARBA" id="ARBA00023125"/>
    </source>
</evidence>
<comment type="similarity">
    <text evidence="2 10">Belongs to the type IA topoisomerase family.</text>
</comment>
<dbReference type="EMBL" id="PFAJ01000051">
    <property type="protein sequence ID" value="PIR96974.1"/>
    <property type="molecule type" value="Genomic_DNA"/>
</dbReference>
<evidence type="ECO:0000313" key="14">
    <source>
        <dbReference type="EMBL" id="PIR96974.1"/>
    </source>
</evidence>
<dbReference type="InterPro" id="IPR013497">
    <property type="entry name" value="Topo_IA_cen"/>
</dbReference>
<dbReference type="SMART" id="SM00437">
    <property type="entry name" value="TOP1Ac"/>
    <property type="match status" value="1"/>
</dbReference>
<dbReference type="CDD" id="cd03363">
    <property type="entry name" value="TOPRIM_TopoIA_TopoI"/>
    <property type="match status" value="1"/>
</dbReference>
<feature type="site" description="Interaction with DNA" evidence="10">
    <location>
        <position position="143"/>
    </location>
</feature>
<evidence type="ECO:0000259" key="13">
    <source>
        <dbReference type="PROSITE" id="PS52039"/>
    </source>
</evidence>
<feature type="domain" description="Topo IA-type catalytic" evidence="13">
    <location>
        <begin position="129"/>
        <end position="572"/>
    </location>
</feature>
<dbReference type="PANTHER" id="PTHR42785:SF1">
    <property type="entry name" value="DNA TOPOISOMERASE"/>
    <property type="match status" value="1"/>
</dbReference>
<dbReference type="InterPro" id="IPR013498">
    <property type="entry name" value="Topo_IA_Znf"/>
</dbReference>
<gene>
    <name evidence="10" type="primary">topA</name>
    <name evidence="14" type="ORF">COT91_03890</name>
</gene>
<comment type="caution">
    <text evidence="14">The sequence shown here is derived from an EMBL/GenBank/DDBJ whole genome shotgun (WGS) entry which is preliminary data.</text>
</comment>
<dbReference type="Gene3D" id="1.10.460.10">
    <property type="entry name" value="Topoisomerase I, domain 2"/>
    <property type="match status" value="1"/>
</dbReference>
<dbReference type="InterPro" id="IPR034149">
    <property type="entry name" value="TOPRIM_TopoI"/>
</dbReference>
<dbReference type="GO" id="GO:0003917">
    <property type="term" value="F:DNA topoisomerase type I (single strand cut, ATP-independent) activity"/>
    <property type="evidence" value="ECO:0007669"/>
    <property type="project" value="UniProtKB-UniRule"/>
</dbReference>
<dbReference type="Pfam" id="PF01751">
    <property type="entry name" value="Toprim"/>
    <property type="match status" value="1"/>
</dbReference>
<feature type="domain" description="Toprim" evidence="12">
    <location>
        <begin position="3"/>
        <end position="113"/>
    </location>
</feature>
<evidence type="ECO:0000256" key="7">
    <source>
        <dbReference type="ARBA" id="ARBA00023029"/>
    </source>
</evidence>
<name>A0A2H0VCX3_9BACT</name>
<dbReference type="Gene3D" id="1.10.290.10">
    <property type="entry name" value="Topoisomerase I, domain 4"/>
    <property type="match status" value="1"/>
</dbReference>
<dbReference type="PRINTS" id="PR00417">
    <property type="entry name" value="PRTPISMRASEI"/>
</dbReference>
<dbReference type="GO" id="GO:0003677">
    <property type="term" value="F:DNA binding"/>
    <property type="evidence" value="ECO:0007669"/>
    <property type="project" value="UniProtKB-KW"/>
</dbReference>
<feature type="region of interest" description="Disordered" evidence="11">
    <location>
        <begin position="736"/>
        <end position="773"/>
    </location>
</feature>
<dbReference type="InterPro" id="IPR013824">
    <property type="entry name" value="Topo_IA_cen_sub1"/>
</dbReference>
<evidence type="ECO:0000256" key="9">
    <source>
        <dbReference type="ARBA" id="ARBA00023235"/>
    </source>
</evidence>
<dbReference type="GO" id="GO:0005694">
    <property type="term" value="C:chromosome"/>
    <property type="evidence" value="ECO:0007669"/>
    <property type="project" value="InterPro"/>
</dbReference>